<gene>
    <name evidence="1" type="primary">Contig19162.g20322</name>
    <name evidence="1" type="ORF">STYLEM_13344</name>
</gene>
<sequence>MHLFQGWLTKNSLVRSYVDQKTKYFHKVKKNQDKLDQRYRLYKQSKKFIDKHKPYQPPKKRLQKFSHQIQLNSELHQENHIISIKIEGLRMGLKQSLLDQQMEISERFISLLSPKMIIKQEYIEEEEEKQQNNQNQPNQGQVDSLKLDFQEASNRELDPPLEHHKYDINKEFGNYNQDRVQFIESDQQMIQIQERKQTIFSQERKTFSQQSTMNSADSFDMRNNPFHQAICQNIASKQQEILESYKLRENPMYDFLDEKKLETIVDENKKDIDQIFQTQMKQNSAQKKLIELANLQIKQKQLEEKNK</sequence>
<reference evidence="1 2" key="1">
    <citation type="submission" date="2014-06" db="EMBL/GenBank/DDBJ databases">
        <authorList>
            <person name="Swart Estienne"/>
        </authorList>
    </citation>
    <scope>NUCLEOTIDE SEQUENCE [LARGE SCALE GENOMIC DNA]</scope>
    <source>
        <strain evidence="1 2">130c</strain>
    </source>
</reference>
<dbReference type="InParanoid" id="A0A078API7"/>
<accession>A0A078API7</accession>
<evidence type="ECO:0000313" key="2">
    <source>
        <dbReference type="Proteomes" id="UP000039865"/>
    </source>
</evidence>
<dbReference type="EMBL" id="CCKQ01012665">
    <property type="protein sequence ID" value="CDW84285.1"/>
    <property type="molecule type" value="Genomic_DNA"/>
</dbReference>
<protein>
    <submittedName>
        <fullName evidence="1">Uncharacterized protein</fullName>
    </submittedName>
</protein>
<dbReference type="AlphaFoldDB" id="A0A078API7"/>
<name>A0A078API7_STYLE</name>
<proteinExistence type="predicted"/>
<keyword evidence="2" id="KW-1185">Reference proteome</keyword>
<organism evidence="1 2">
    <name type="scientific">Stylonychia lemnae</name>
    <name type="common">Ciliate</name>
    <dbReference type="NCBI Taxonomy" id="5949"/>
    <lineage>
        <taxon>Eukaryota</taxon>
        <taxon>Sar</taxon>
        <taxon>Alveolata</taxon>
        <taxon>Ciliophora</taxon>
        <taxon>Intramacronucleata</taxon>
        <taxon>Spirotrichea</taxon>
        <taxon>Stichotrichia</taxon>
        <taxon>Sporadotrichida</taxon>
        <taxon>Oxytrichidae</taxon>
        <taxon>Stylonychinae</taxon>
        <taxon>Stylonychia</taxon>
    </lineage>
</organism>
<evidence type="ECO:0000313" key="1">
    <source>
        <dbReference type="EMBL" id="CDW84285.1"/>
    </source>
</evidence>
<dbReference type="Proteomes" id="UP000039865">
    <property type="component" value="Unassembled WGS sequence"/>
</dbReference>